<dbReference type="EMBL" id="UYWY01019545">
    <property type="protein sequence ID" value="VDM38054.1"/>
    <property type="molecule type" value="Genomic_DNA"/>
</dbReference>
<evidence type="ECO:0000313" key="3">
    <source>
        <dbReference type="WBParaSite" id="TCNE_0000673301-mRNA-1"/>
    </source>
</evidence>
<dbReference type="AlphaFoldDB" id="A0A183UE13"/>
<evidence type="ECO:0000313" key="2">
    <source>
        <dbReference type="Proteomes" id="UP000050794"/>
    </source>
</evidence>
<keyword evidence="2" id="KW-1185">Reference proteome</keyword>
<reference evidence="3" key="1">
    <citation type="submission" date="2016-06" db="UniProtKB">
        <authorList>
            <consortium name="WormBaseParasite"/>
        </authorList>
    </citation>
    <scope>IDENTIFICATION</scope>
</reference>
<name>A0A183UE13_TOXCA</name>
<organism evidence="2 3">
    <name type="scientific">Toxocara canis</name>
    <name type="common">Canine roundworm</name>
    <dbReference type="NCBI Taxonomy" id="6265"/>
    <lineage>
        <taxon>Eukaryota</taxon>
        <taxon>Metazoa</taxon>
        <taxon>Ecdysozoa</taxon>
        <taxon>Nematoda</taxon>
        <taxon>Chromadorea</taxon>
        <taxon>Rhabditida</taxon>
        <taxon>Spirurina</taxon>
        <taxon>Ascaridomorpha</taxon>
        <taxon>Ascaridoidea</taxon>
        <taxon>Toxocaridae</taxon>
        <taxon>Toxocara</taxon>
    </lineage>
</organism>
<dbReference type="WBParaSite" id="TCNE_0000673301-mRNA-1">
    <property type="protein sequence ID" value="TCNE_0000673301-mRNA-1"/>
    <property type="gene ID" value="TCNE_0000673301"/>
</dbReference>
<dbReference type="Proteomes" id="UP000050794">
    <property type="component" value="Unassembled WGS sequence"/>
</dbReference>
<proteinExistence type="predicted"/>
<accession>A0A183UE13</accession>
<sequence>MHVWQSITHLLLGRRLSLGRKREIIFRLIAQIGFTTPIHYASTQRRCAAAALTGGTALEQLICVCRDSLLPPSKISHMATQRDPALLTACL</sequence>
<reference evidence="1 2" key="2">
    <citation type="submission" date="2018-11" db="EMBL/GenBank/DDBJ databases">
        <authorList>
            <consortium name="Pathogen Informatics"/>
        </authorList>
    </citation>
    <scope>NUCLEOTIDE SEQUENCE [LARGE SCALE GENOMIC DNA]</scope>
</reference>
<protein>
    <submittedName>
        <fullName evidence="3">Secreted protein</fullName>
    </submittedName>
</protein>
<evidence type="ECO:0000313" key="1">
    <source>
        <dbReference type="EMBL" id="VDM38054.1"/>
    </source>
</evidence>
<gene>
    <name evidence="1" type="ORF">TCNE_LOCUS6733</name>
</gene>